<reference evidence="2" key="1">
    <citation type="submission" date="2014-09" db="EMBL/GenBank/DDBJ databases">
        <authorList>
            <person name="Magalhaes I.L.F."/>
            <person name="Oliveira U."/>
            <person name="Santos F.R."/>
            <person name="Vidigal T.H.D.A."/>
            <person name="Brescovit A.D."/>
            <person name="Santos A.J."/>
        </authorList>
    </citation>
    <scope>NUCLEOTIDE SEQUENCE</scope>
    <source>
        <tissue evidence="2">Shoot tissue taken approximately 20 cm above the soil surface</tissue>
    </source>
</reference>
<organism evidence="2">
    <name type="scientific">Arundo donax</name>
    <name type="common">Giant reed</name>
    <name type="synonym">Donax arundinaceus</name>
    <dbReference type="NCBI Taxonomy" id="35708"/>
    <lineage>
        <taxon>Eukaryota</taxon>
        <taxon>Viridiplantae</taxon>
        <taxon>Streptophyta</taxon>
        <taxon>Embryophyta</taxon>
        <taxon>Tracheophyta</taxon>
        <taxon>Spermatophyta</taxon>
        <taxon>Magnoliopsida</taxon>
        <taxon>Liliopsida</taxon>
        <taxon>Poales</taxon>
        <taxon>Poaceae</taxon>
        <taxon>PACMAD clade</taxon>
        <taxon>Arundinoideae</taxon>
        <taxon>Arundineae</taxon>
        <taxon>Arundo</taxon>
    </lineage>
</organism>
<proteinExistence type="predicted"/>
<dbReference type="EMBL" id="GBRH01167435">
    <property type="protein sequence ID" value="JAE30461.1"/>
    <property type="molecule type" value="Transcribed_RNA"/>
</dbReference>
<accession>A0A0A9H6I3</accession>
<evidence type="ECO:0000313" key="2">
    <source>
        <dbReference type="EMBL" id="JAE30461.1"/>
    </source>
</evidence>
<name>A0A0A9H6I3_ARUDO</name>
<feature type="region of interest" description="Disordered" evidence="1">
    <location>
        <begin position="1"/>
        <end position="31"/>
    </location>
</feature>
<reference evidence="2" key="2">
    <citation type="journal article" date="2015" name="Data Brief">
        <title>Shoot transcriptome of the giant reed, Arundo donax.</title>
        <authorList>
            <person name="Barrero R.A."/>
            <person name="Guerrero F.D."/>
            <person name="Moolhuijzen P."/>
            <person name="Goolsby J.A."/>
            <person name="Tidwell J."/>
            <person name="Bellgard S.E."/>
            <person name="Bellgard M.I."/>
        </authorList>
    </citation>
    <scope>NUCLEOTIDE SEQUENCE</scope>
    <source>
        <tissue evidence="2">Shoot tissue taken approximately 20 cm above the soil surface</tissue>
    </source>
</reference>
<sequence length="57" mass="6128">MSKVQTQQTSTMPHQILTTPKPQPNTRNPPSIATVVRADQDLGSITGKLPLDQDSSA</sequence>
<protein>
    <submittedName>
        <fullName evidence="2">Uncharacterized protein</fullName>
    </submittedName>
</protein>
<evidence type="ECO:0000256" key="1">
    <source>
        <dbReference type="SAM" id="MobiDB-lite"/>
    </source>
</evidence>
<dbReference type="AlphaFoldDB" id="A0A0A9H6I3"/>